<dbReference type="KEGG" id="ery:CP97_14695"/>
<keyword evidence="3" id="KW-1133">Transmembrane helix</keyword>
<proteinExistence type="inferred from homology"/>
<dbReference type="AlphaFoldDB" id="A0A161I452"/>
<name>A0A161I452_9SPHN</name>
<sequence length="698" mass="76067">MNESAHSFSPDPAGSGGEAHNDNTDPGMESHARDLPERSFTFRQLIRLAAVFLMDFTAVALTLCVAFLLKQGFPFGDFLSTAGFVIGFAAIASACFVLSGLYSRSWRFVNFSHSVYLGAVVLASLALAWAVTLFLPALRAMGSELIPVTIVHWALATVSLLGMRMARRAYCEWRDRRQVHGTGRSLAGPVRTAIVIASSQWARVSIDMANTQETSLVRIAGVLLPQRDHTLRSINNVPVLGSQHDLAQAVDLLSRQGITIEHVVVCDDGTYLGNRDITQIIHMGRELGLEVSRVHDPLAQLLQHSSHREHKKVPVEALLGRSECDLDSQAVLRQVAGSVALVTGAGGTIGSELCWQIAGVEPAKLVLVDNSEFNLYTIEAKLRESFPDLDIAPEIVDVRDKASVNRLFSKHSPSMVYHAAALKHVPIVEGNACAGAMTNIIGTRNIADAVCEYSAKAMVQVSSDKAVNPIGAMGATKRVGELYSQALDLCGVDDPDAPRFMTVRFGNVLGSSGSIVPLFERQLKEGRPLTVTHPDIERYFMTVREAVQLILQSSSAALEQETRRGSIFVLDMGDPVRIVDLARRMITLYGLEPEVDVPIEFVGLRPGEKLYEELFDGCEERLPSEISGIFEARSRPIPLPLISMAIDRLNDLAAEGEDEDVKHLSHSIARYPAGDDKAGILALILNLTPSIPQDQLHH</sequence>
<dbReference type="InterPro" id="IPR051203">
    <property type="entry name" value="Polysaccharide_Synthase-Rel"/>
</dbReference>
<feature type="transmembrane region" description="Helical" evidence="3">
    <location>
        <begin position="45"/>
        <end position="69"/>
    </location>
</feature>
<gene>
    <name evidence="5" type="ORF">CP97_14695</name>
</gene>
<accession>A0A161I452</accession>
<protein>
    <recommendedName>
        <fullName evidence="4">Polysaccharide biosynthesis protein CapD-like domain-containing protein</fullName>
    </recommendedName>
</protein>
<dbReference type="InterPro" id="IPR003869">
    <property type="entry name" value="Polysac_CapD-like"/>
</dbReference>
<dbReference type="CDD" id="cd05237">
    <property type="entry name" value="UDP_invert_4-6DH_SDR_e"/>
    <property type="match status" value="1"/>
</dbReference>
<feature type="domain" description="Polysaccharide biosynthesis protein CapD-like" evidence="4">
    <location>
        <begin position="341"/>
        <end position="631"/>
    </location>
</feature>
<keyword evidence="6" id="KW-1185">Reference proteome</keyword>
<dbReference type="InterPro" id="IPR036291">
    <property type="entry name" value="NAD(P)-bd_dom_sf"/>
</dbReference>
<reference evidence="5 6" key="1">
    <citation type="journal article" date="2015" name="Int. J. Syst. Evol. Microbiol.">
        <title>Erythrobacter atlanticus sp. nov., a bacterium from ocean sediment able to degrade polycyclic aromatic hydrocarbons.</title>
        <authorList>
            <person name="Zhuang L."/>
            <person name="Liu Y."/>
            <person name="Wang L."/>
            <person name="Wang W."/>
            <person name="Shao Z."/>
        </authorList>
    </citation>
    <scope>NUCLEOTIDE SEQUENCE [LARGE SCALE GENOMIC DNA]</scope>
    <source>
        <strain evidence="6">s21-N3</strain>
    </source>
</reference>
<dbReference type="PANTHER" id="PTHR43318:SF1">
    <property type="entry name" value="POLYSACCHARIDE BIOSYNTHESIS PROTEIN EPSC-RELATED"/>
    <property type="match status" value="1"/>
</dbReference>
<feature type="region of interest" description="Disordered" evidence="2">
    <location>
        <begin position="1"/>
        <end position="32"/>
    </location>
</feature>
<evidence type="ECO:0000256" key="1">
    <source>
        <dbReference type="ARBA" id="ARBA00007430"/>
    </source>
</evidence>
<keyword evidence="3" id="KW-0472">Membrane</keyword>
<comment type="similarity">
    <text evidence="1">Belongs to the polysaccharide synthase family.</text>
</comment>
<dbReference type="Pfam" id="PF02719">
    <property type="entry name" value="Polysacc_synt_2"/>
    <property type="match status" value="1"/>
</dbReference>
<dbReference type="SUPFAM" id="SSF51735">
    <property type="entry name" value="NAD(P)-binding Rossmann-fold domains"/>
    <property type="match status" value="1"/>
</dbReference>
<feature type="compositionally biased region" description="Basic and acidic residues" evidence="2">
    <location>
        <begin position="19"/>
        <end position="32"/>
    </location>
</feature>
<evidence type="ECO:0000259" key="4">
    <source>
        <dbReference type="Pfam" id="PF02719"/>
    </source>
</evidence>
<dbReference type="Gene3D" id="3.40.50.720">
    <property type="entry name" value="NAD(P)-binding Rossmann-like Domain"/>
    <property type="match status" value="2"/>
</dbReference>
<dbReference type="Proteomes" id="UP000059113">
    <property type="component" value="Chromosome"/>
</dbReference>
<feature type="transmembrane region" description="Helical" evidence="3">
    <location>
        <begin position="115"/>
        <end position="139"/>
    </location>
</feature>
<feature type="transmembrane region" description="Helical" evidence="3">
    <location>
        <begin position="81"/>
        <end position="103"/>
    </location>
</feature>
<evidence type="ECO:0000256" key="2">
    <source>
        <dbReference type="SAM" id="MobiDB-lite"/>
    </source>
</evidence>
<dbReference type="STRING" id="1648404.CP97_14695"/>
<reference evidence="6" key="2">
    <citation type="submission" date="2015-04" db="EMBL/GenBank/DDBJ databases">
        <title>The complete genome sequence of Erythrobacter sp. s21-N3.</title>
        <authorList>
            <person name="Zhuang L."/>
            <person name="Liu Y."/>
            <person name="Shao Z."/>
        </authorList>
    </citation>
    <scope>NUCLEOTIDE SEQUENCE [LARGE SCALE GENOMIC DNA]</scope>
    <source>
        <strain evidence="6">s21-N3</strain>
    </source>
</reference>
<dbReference type="EMBL" id="CP011310">
    <property type="protein sequence ID" value="ANC50381.1"/>
    <property type="molecule type" value="Genomic_DNA"/>
</dbReference>
<dbReference type="PANTHER" id="PTHR43318">
    <property type="entry name" value="UDP-N-ACETYLGLUCOSAMINE 4,6-DEHYDRATASE"/>
    <property type="match status" value="1"/>
</dbReference>
<keyword evidence="3" id="KW-0812">Transmembrane</keyword>
<evidence type="ECO:0000313" key="6">
    <source>
        <dbReference type="Proteomes" id="UP000059113"/>
    </source>
</evidence>
<evidence type="ECO:0000313" key="5">
    <source>
        <dbReference type="EMBL" id="ANC50381.1"/>
    </source>
</evidence>
<dbReference type="RefSeq" id="WP_048885196.1">
    <property type="nucleotide sequence ID" value="NZ_CP011310.1"/>
</dbReference>
<evidence type="ECO:0000256" key="3">
    <source>
        <dbReference type="SAM" id="Phobius"/>
    </source>
</evidence>
<organism evidence="5 6">
    <name type="scientific">Aurantiacibacter atlanticus</name>
    <dbReference type="NCBI Taxonomy" id="1648404"/>
    <lineage>
        <taxon>Bacteria</taxon>
        <taxon>Pseudomonadati</taxon>
        <taxon>Pseudomonadota</taxon>
        <taxon>Alphaproteobacteria</taxon>
        <taxon>Sphingomonadales</taxon>
        <taxon>Erythrobacteraceae</taxon>
        <taxon>Aurantiacibacter</taxon>
    </lineage>
</organism>